<evidence type="ECO:0000256" key="3">
    <source>
        <dbReference type="ARBA" id="ARBA00023002"/>
    </source>
</evidence>
<feature type="active site" description="Proton acceptor" evidence="7">
    <location>
        <position position="173"/>
    </location>
</feature>
<protein>
    <recommendedName>
        <fullName evidence="6">6-phosphogluconate dehydrogenase, decarboxylating</fullName>
        <ecNumber evidence="6">1.1.1.44</ecNumber>
    </recommendedName>
</protein>
<feature type="domain" description="6-phosphogluconate dehydrogenase C-terminal" evidence="9">
    <location>
        <begin position="169"/>
        <end position="475"/>
    </location>
</feature>
<comment type="pathway">
    <text evidence="1 6">Carbohydrate degradation; pentose phosphate pathway; D-ribulose 5-phosphate from D-glucose 6-phosphate (oxidative stage): step 3/3.</text>
</comment>
<dbReference type="AlphaFoldDB" id="A0A136IM19"/>
<proteinExistence type="inferred from homology"/>
<evidence type="ECO:0000313" key="11">
    <source>
        <dbReference type="Proteomes" id="UP000070501"/>
    </source>
</evidence>
<dbReference type="Proteomes" id="UP000070501">
    <property type="component" value="Unassembled WGS sequence"/>
</dbReference>
<dbReference type="EMBL" id="KQ964271">
    <property type="protein sequence ID" value="KXJ86010.1"/>
    <property type="molecule type" value="Genomic_DNA"/>
</dbReference>
<dbReference type="GO" id="GO:0019521">
    <property type="term" value="P:D-gluconate metabolic process"/>
    <property type="evidence" value="ECO:0007669"/>
    <property type="project" value="UniProtKB-KW"/>
</dbReference>
<gene>
    <name evidence="10" type="ORF">Micbo1qcDRAFT_126864</name>
</gene>
<dbReference type="UniPathway" id="UPA00115">
    <property type="reaction ID" value="UER00410"/>
</dbReference>
<evidence type="ECO:0000259" key="9">
    <source>
        <dbReference type="SMART" id="SM01350"/>
    </source>
</evidence>
<feature type="active site" description="Proton donor" evidence="7">
    <location>
        <position position="180"/>
    </location>
</feature>
<sequence length="483" mass="53544">MTLLMAEVGYHVFFFDPSDKNMETLDKQERDLHLHDKATRCSSYEEVCDKIKEAGRPRVFVLSTPHGGPADKCVEAVQPHLDKGDIIIDCGNEHWTNTERRQAKLDPIGVHYVGCGVSGGYQSARHGPSMSPGGSKEALEKVMPFLRSIAAQDKNGKPCTVEVGPGGSGHYVKMVHNGIEQGMMSVVAEVWMLLTNGLGLPEDEVSEIFKKWNAEGPLHDCFLVAIGVEVEQGKGEDGQHVLNSVRDKVVQDVDEEEGTGTWTCEEAVALHVPAPSILSAHLFRCASADLAERIKNREAAGSKLDAKPLNVQDKQKFIETIHEATYFCFLACFAQGMDIIRAKDKQKSWALDFCAIMQLWRGGCIIQADHITDLIDRVYQRHGHDKDDLLANSEVGEELTTNFAATKEVLLKGIEADAFVPSLSQSVEYYKYMTSTRLPTQFMEAQLDYFGQHMFDTQSDPVGGPEKGKHHFEWHPAKGITGK</sequence>
<dbReference type="SUPFAM" id="SSF48179">
    <property type="entry name" value="6-phosphogluconate dehydrogenase C-terminal domain-like"/>
    <property type="match status" value="1"/>
</dbReference>
<keyword evidence="3 6" id="KW-0560">Oxidoreductase</keyword>
<dbReference type="PIRSF" id="PIRSF000109">
    <property type="entry name" value="6PGD"/>
    <property type="match status" value="1"/>
</dbReference>
<dbReference type="PRINTS" id="PR00076">
    <property type="entry name" value="6PGDHDRGNASE"/>
</dbReference>
<dbReference type="GO" id="GO:0004616">
    <property type="term" value="F:phosphogluconate dehydrogenase (decarboxylating) activity"/>
    <property type="evidence" value="ECO:0007669"/>
    <property type="project" value="UniProtKB-EC"/>
</dbReference>
<keyword evidence="6" id="KW-0521">NADP</keyword>
<dbReference type="Pfam" id="PF00393">
    <property type="entry name" value="6PGD"/>
    <property type="match status" value="1"/>
</dbReference>
<organism evidence="10 11">
    <name type="scientific">Microdochium bolleyi</name>
    <dbReference type="NCBI Taxonomy" id="196109"/>
    <lineage>
        <taxon>Eukaryota</taxon>
        <taxon>Fungi</taxon>
        <taxon>Dikarya</taxon>
        <taxon>Ascomycota</taxon>
        <taxon>Pezizomycotina</taxon>
        <taxon>Sordariomycetes</taxon>
        <taxon>Xylariomycetidae</taxon>
        <taxon>Xylariales</taxon>
        <taxon>Microdochiaceae</taxon>
        <taxon>Microdochium</taxon>
    </lineage>
</organism>
<dbReference type="FunFam" id="3.40.50.720:FF:000634">
    <property type="entry name" value="6-phosphogluconate dehydrogenase, decarboxylating"/>
    <property type="match status" value="1"/>
</dbReference>
<evidence type="ECO:0000256" key="4">
    <source>
        <dbReference type="ARBA" id="ARBA00023064"/>
    </source>
</evidence>
<feature type="region of interest" description="Disordered" evidence="8">
    <location>
        <begin position="462"/>
        <end position="483"/>
    </location>
</feature>
<dbReference type="InParanoid" id="A0A136IM19"/>
<evidence type="ECO:0000256" key="5">
    <source>
        <dbReference type="ARBA" id="ARBA00023126"/>
    </source>
</evidence>
<dbReference type="InterPro" id="IPR006113">
    <property type="entry name" value="6PGDH_Gnd/GntZ"/>
</dbReference>
<comment type="catalytic activity">
    <reaction evidence="6">
        <text>6-phospho-D-gluconate + NADP(+) = D-ribulose 5-phosphate + CO2 + NADPH</text>
        <dbReference type="Rhea" id="RHEA:10116"/>
        <dbReference type="ChEBI" id="CHEBI:16526"/>
        <dbReference type="ChEBI" id="CHEBI:57783"/>
        <dbReference type="ChEBI" id="CHEBI:58121"/>
        <dbReference type="ChEBI" id="CHEBI:58349"/>
        <dbReference type="ChEBI" id="CHEBI:58759"/>
        <dbReference type="EC" id="1.1.1.44"/>
    </reaction>
</comment>
<dbReference type="Pfam" id="PF03446">
    <property type="entry name" value="NAD_binding_2"/>
    <property type="match status" value="1"/>
</dbReference>
<dbReference type="Gene3D" id="3.40.50.720">
    <property type="entry name" value="NAD(P)-binding Rossmann-like Domain"/>
    <property type="match status" value="1"/>
</dbReference>
<comment type="subunit">
    <text evidence="6">Homodimer.</text>
</comment>
<dbReference type="SUPFAM" id="SSF51735">
    <property type="entry name" value="NAD(P)-binding Rossmann-fold domains"/>
    <property type="match status" value="1"/>
</dbReference>
<comment type="function">
    <text evidence="6">Catalyzes the oxidative decarboxylation of 6-phosphogluconate to ribulose 5-phosphate and CO(2), with concomitant reduction of NADP to NADPH.</text>
</comment>
<evidence type="ECO:0000256" key="8">
    <source>
        <dbReference type="SAM" id="MobiDB-lite"/>
    </source>
</evidence>
<name>A0A136IM19_9PEZI</name>
<dbReference type="Gene3D" id="1.10.1040.10">
    <property type="entry name" value="N-(1-d-carboxylethyl)-l-norvaline Dehydrogenase, domain 2"/>
    <property type="match status" value="1"/>
</dbReference>
<dbReference type="InterPro" id="IPR006115">
    <property type="entry name" value="6PGDH_NADP-bd"/>
</dbReference>
<evidence type="ECO:0000256" key="7">
    <source>
        <dbReference type="PIRSR" id="PIRSR000109-1"/>
    </source>
</evidence>
<keyword evidence="11" id="KW-1185">Reference proteome</keyword>
<comment type="similarity">
    <text evidence="2 6">Belongs to the 6-phosphogluconate dehydrogenase family.</text>
</comment>
<dbReference type="SMART" id="SM01350">
    <property type="entry name" value="6PGD"/>
    <property type="match status" value="1"/>
</dbReference>
<dbReference type="GO" id="GO:0006098">
    <property type="term" value="P:pentose-phosphate shunt"/>
    <property type="evidence" value="ECO:0007669"/>
    <property type="project" value="UniProtKB-UniPathway"/>
</dbReference>
<keyword evidence="4" id="KW-0311">Gluconate utilization</keyword>
<evidence type="ECO:0000313" key="10">
    <source>
        <dbReference type="EMBL" id="KXJ86010.1"/>
    </source>
</evidence>
<dbReference type="InterPro" id="IPR008927">
    <property type="entry name" value="6-PGluconate_DH-like_C_sf"/>
</dbReference>
<dbReference type="InterPro" id="IPR013328">
    <property type="entry name" value="6PGD_dom2"/>
</dbReference>
<dbReference type="OrthoDB" id="434986at2759"/>
<accession>A0A136IM19</accession>
<evidence type="ECO:0000256" key="6">
    <source>
        <dbReference type="PIRNR" id="PIRNR000109"/>
    </source>
</evidence>
<dbReference type="GO" id="GO:0050661">
    <property type="term" value="F:NADP binding"/>
    <property type="evidence" value="ECO:0007669"/>
    <property type="project" value="InterPro"/>
</dbReference>
<dbReference type="PANTHER" id="PTHR11811">
    <property type="entry name" value="6-PHOSPHOGLUCONATE DEHYDROGENASE"/>
    <property type="match status" value="1"/>
</dbReference>
<dbReference type="InterPro" id="IPR036291">
    <property type="entry name" value="NAD(P)-bd_dom_sf"/>
</dbReference>
<keyword evidence="5 6" id="KW-0570">Pentose shunt</keyword>
<evidence type="ECO:0000256" key="2">
    <source>
        <dbReference type="ARBA" id="ARBA00008419"/>
    </source>
</evidence>
<evidence type="ECO:0000256" key="1">
    <source>
        <dbReference type="ARBA" id="ARBA00004874"/>
    </source>
</evidence>
<reference evidence="11" key="1">
    <citation type="submission" date="2016-02" db="EMBL/GenBank/DDBJ databases">
        <title>Draft genome sequence of Microdochium bolleyi, a fungal endophyte of beachgrass.</title>
        <authorList>
            <consortium name="DOE Joint Genome Institute"/>
            <person name="David A.S."/>
            <person name="May G."/>
            <person name="Haridas S."/>
            <person name="Lim J."/>
            <person name="Wang M."/>
            <person name="Labutti K."/>
            <person name="Lipzen A."/>
            <person name="Barry K."/>
            <person name="Grigoriev I.V."/>
        </authorList>
    </citation>
    <scope>NUCLEOTIDE SEQUENCE [LARGE SCALE GENOMIC DNA]</scope>
    <source>
        <strain evidence="11">J235TASD1</strain>
    </source>
</reference>
<dbReference type="STRING" id="196109.A0A136IM19"/>
<dbReference type="EC" id="1.1.1.44" evidence="6"/>
<dbReference type="InterPro" id="IPR006114">
    <property type="entry name" value="6PGDH_C"/>
</dbReference>
<dbReference type="InterPro" id="IPR006183">
    <property type="entry name" value="Pgluconate_DH"/>
</dbReference>